<keyword evidence="3 7" id="KW-0133">Cell shape</keyword>
<dbReference type="Gene3D" id="3.40.1390.10">
    <property type="entry name" value="MurE/MurF, N-terminal domain"/>
    <property type="match status" value="1"/>
</dbReference>
<dbReference type="GO" id="GO:0051301">
    <property type="term" value="P:cell division"/>
    <property type="evidence" value="ECO:0007669"/>
    <property type="project" value="UniProtKB-KW"/>
</dbReference>
<feature type="binding site" evidence="7">
    <location>
        <position position="180"/>
    </location>
    <ligand>
        <name>UDP-N-acetyl-alpha-D-muramoyl-L-alanyl-D-glutamate</name>
        <dbReference type="ChEBI" id="CHEBI:83900"/>
    </ligand>
</feature>
<protein>
    <recommendedName>
        <fullName evidence="7">UDP-N-acetylmuramoyl-L-alanyl-D-glutamate--2,6-diaminopimelate ligase</fullName>
        <ecNumber evidence="7">6.3.2.13</ecNumber>
    </recommendedName>
    <alternativeName>
        <fullName evidence="7">Meso-A2pm-adding enzyme</fullName>
    </alternativeName>
    <alternativeName>
        <fullName evidence="7">Meso-diaminopimelate-adding enzyme</fullName>
    </alternativeName>
    <alternativeName>
        <fullName evidence="7">UDP-MurNAc-L-Ala-D-Glu:meso-diaminopimelate ligase</fullName>
    </alternativeName>
    <alternativeName>
        <fullName evidence="7">UDP-MurNAc-tripeptide synthetase</fullName>
    </alternativeName>
    <alternativeName>
        <fullName evidence="7">UDP-N-acetylmuramyl-tripeptide synthetase</fullName>
    </alternativeName>
</protein>
<feature type="binding site" evidence="7">
    <location>
        <begin position="153"/>
        <end position="154"/>
    </location>
    <ligand>
        <name>UDP-N-acetyl-alpha-D-muramoyl-L-alanyl-D-glutamate</name>
        <dbReference type="ChEBI" id="CHEBI:83900"/>
    </ligand>
</feature>
<comment type="cofactor">
    <cofactor evidence="7">
        <name>Mg(2+)</name>
        <dbReference type="ChEBI" id="CHEBI:18420"/>
    </cofactor>
</comment>
<sequence length="514" mass="56122">MVERSNKLFDCQQLEKLGVPIENLATDSRVVQTGDTFLAFAGKKVDARKLIPQAIAAGANAVIWDSLGFTWNSQWRVPSLGVAGLRGKAGLIADHVYGHPSRKLWVVGFTGTNGKTSCSHWYAQAMNALQKKTAVIGTLGNGFIHALETTAHTTPDAVLLQKKLAGFLQHGAENVAMEVSSHGIEQGRINGTTLSVAVLTNLSRDHLDYHKDMDAYAATKARLFFWPNLKYVVLNLDDILGIELLQQLVRKSVKVIGYGFKKSVANTASEQCQMIYGSNLKVDLQGVEFDIEYQGNREKLKADLVGKFNAVNLLAVVAGLLASGVAFTDAVHALRYVQPIAGRMEKFGGGDQPVVIVDYAHTPDALEKVLMTLREMLNASRKVKELNSVTGRLYCVLGCGGERDKGKRQLIGEVATRFADEVIFTSDNPRSEDPCDIINDMVVGVNSNNYQTEINRELAIYQSISSAVTGDIVLIAGKGHEVYQEIKEQKIPFSDAAVVQQILHDLLGKKIGQI</sequence>
<keyword evidence="6 7" id="KW-0961">Cell wall biogenesis/degradation</keyword>
<feature type="binding site" evidence="7">
    <location>
        <position position="477"/>
    </location>
    <ligand>
        <name>meso-2,6-diaminopimelate</name>
        <dbReference type="ChEBI" id="CHEBI:57791"/>
    </ligand>
</feature>
<dbReference type="InterPro" id="IPR004101">
    <property type="entry name" value="Mur_ligase_C"/>
</dbReference>
<dbReference type="Pfam" id="PF02875">
    <property type="entry name" value="Mur_ligase_C"/>
    <property type="match status" value="1"/>
</dbReference>
<dbReference type="NCBIfam" id="TIGR01085">
    <property type="entry name" value="murE"/>
    <property type="match status" value="1"/>
</dbReference>
<dbReference type="UniPathway" id="UPA00219"/>
<dbReference type="Gene3D" id="3.40.1190.10">
    <property type="entry name" value="Mur-like, catalytic domain"/>
    <property type="match status" value="1"/>
</dbReference>
<dbReference type="OrthoDB" id="9800958at2"/>
<accession>A0A1I3Z791</accession>
<dbReference type="EC" id="6.3.2.13" evidence="7"/>
<dbReference type="EMBL" id="FOSP01000005">
    <property type="protein sequence ID" value="SFK39429.1"/>
    <property type="molecule type" value="Genomic_DNA"/>
</dbReference>
<dbReference type="GO" id="GO:0000287">
    <property type="term" value="F:magnesium ion binding"/>
    <property type="evidence" value="ECO:0007669"/>
    <property type="project" value="UniProtKB-UniRule"/>
</dbReference>
<keyword evidence="4 7" id="KW-0573">Peptidoglycan synthesis</keyword>
<dbReference type="Proteomes" id="UP000199533">
    <property type="component" value="Unassembled WGS sequence"/>
</dbReference>
<comment type="PTM">
    <text evidence="7">Carboxylation is probably crucial for Mg(2+) binding and, consequently, for the gamma-phosphate positioning of ATP.</text>
</comment>
<comment type="similarity">
    <text evidence="1 7">Belongs to the MurCDEF family. MurE subfamily.</text>
</comment>
<feature type="binding site" evidence="7">
    <location>
        <begin position="427"/>
        <end position="430"/>
    </location>
    <ligand>
        <name>meso-2,6-diaminopimelate</name>
        <dbReference type="ChEBI" id="CHEBI:57791"/>
    </ligand>
</feature>
<dbReference type="SUPFAM" id="SSF53244">
    <property type="entry name" value="MurD-like peptide ligases, peptide-binding domain"/>
    <property type="match status" value="1"/>
</dbReference>
<keyword evidence="7" id="KW-0963">Cytoplasm</keyword>
<dbReference type="Gene3D" id="3.90.190.20">
    <property type="entry name" value="Mur ligase, C-terminal domain"/>
    <property type="match status" value="1"/>
</dbReference>
<dbReference type="RefSeq" id="WP_090697676.1">
    <property type="nucleotide sequence ID" value="NZ_FOSP01000005.1"/>
</dbReference>
<dbReference type="InterPro" id="IPR035911">
    <property type="entry name" value="MurE/MurF_N"/>
</dbReference>
<reference evidence="13" key="1">
    <citation type="submission" date="2016-10" db="EMBL/GenBank/DDBJ databases">
        <authorList>
            <person name="Varghese N."/>
            <person name="Submissions S."/>
        </authorList>
    </citation>
    <scope>NUCLEOTIDE SEQUENCE [LARGE SCALE GENOMIC DNA]</scope>
    <source>
        <strain evidence="13">Nm69</strain>
    </source>
</reference>
<dbReference type="SUPFAM" id="SSF63418">
    <property type="entry name" value="MurE/MurF N-terminal domain"/>
    <property type="match status" value="1"/>
</dbReference>
<feature type="binding site" evidence="7">
    <location>
        <position position="28"/>
    </location>
    <ligand>
        <name>UDP-N-acetyl-alpha-D-muramoyl-L-alanyl-D-glutamate</name>
        <dbReference type="ChEBI" id="CHEBI:83900"/>
    </ligand>
</feature>
<feature type="binding site" evidence="7">
    <location>
        <position position="186"/>
    </location>
    <ligand>
        <name>UDP-N-acetyl-alpha-D-muramoyl-L-alanyl-D-glutamate</name>
        <dbReference type="ChEBI" id="CHEBI:83900"/>
    </ligand>
</feature>
<dbReference type="AlphaFoldDB" id="A0A1I3Z791"/>
<dbReference type="InterPro" id="IPR036615">
    <property type="entry name" value="Mur_ligase_C_dom_sf"/>
</dbReference>
<feature type="domain" description="Mur ligase C-terminal" evidence="10">
    <location>
        <begin position="342"/>
        <end position="479"/>
    </location>
</feature>
<dbReference type="PANTHER" id="PTHR23135">
    <property type="entry name" value="MUR LIGASE FAMILY MEMBER"/>
    <property type="match status" value="1"/>
</dbReference>
<dbReference type="GO" id="GO:0009252">
    <property type="term" value="P:peptidoglycan biosynthetic process"/>
    <property type="evidence" value="ECO:0007669"/>
    <property type="project" value="UniProtKB-UniRule"/>
</dbReference>
<feature type="binding site" evidence="7">
    <location>
        <position position="188"/>
    </location>
    <ligand>
        <name>UDP-N-acetyl-alpha-D-muramoyl-L-alanyl-D-glutamate</name>
        <dbReference type="ChEBI" id="CHEBI:83900"/>
    </ligand>
</feature>
<feature type="domain" description="Mur ligase N-terminal catalytic" evidence="9">
    <location>
        <begin position="21"/>
        <end position="66"/>
    </location>
</feature>
<dbReference type="HAMAP" id="MF_00208">
    <property type="entry name" value="MurE"/>
    <property type="match status" value="1"/>
</dbReference>
<dbReference type="GO" id="GO:0008765">
    <property type="term" value="F:UDP-N-acetylmuramoylalanyl-D-glutamate-2,6-diaminopimelate ligase activity"/>
    <property type="evidence" value="ECO:0007669"/>
    <property type="project" value="UniProtKB-UniRule"/>
</dbReference>
<feature type="domain" description="Mur ligase central" evidence="11">
    <location>
        <begin position="110"/>
        <end position="318"/>
    </location>
</feature>
<keyword evidence="2 7" id="KW-0132">Cell division</keyword>
<feature type="binding site" evidence="7">
    <location>
        <position position="481"/>
    </location>
    <ligand>
        <name>meso-2,6-diaminopimelate</name>
        <dbReference type="ChEBI" id="CHEBI:57791"/>
    </ligand>
</feature>
<comment type="subcellular location">
    <subcellularLocation>
        <location evidence="7 8">Cytoplasm</location>
    </subcellularLocation>
</comment>
<feature type="modified residue" description="N6-carboxylysine" evidence="7">
    <location>
        <position position="220"/>
    </location>
</feature>
<comment type="caution">
    <text evidence="7">Lacks conserved residue(s) required for the propagation of feature annotation.</text>
</comment>
<dbReference type="SUPFAM" id="SSF53623">
    <property type="entry name" value="MurD-like peptide ligases, catalytic domain"/>
    <property type="match status" value="1"/>
</dbReference>
<organism evidence="12 13">
    <name type="scientific">Nitrosomonas aestuarii</name>
    <dbReference type="NCBI Taxonomy" id="52441"/>
    <lineage>
        <taxon>Bacteria</taxon>
        <taxon>Pseudomonadati</taxon>
        <taxon>Pseudomonadota</taxon>
        <taxon>Betaproteobacteria</taxon>
        <taxon>Nitrosomonadales</taxon>
        <taxon>Nitrosomonadaceae</taxon>
        <taxon>Nitrosomonas</taxon>
    </lineage>
</organism>
<evidence type="ECO:0000256" key="6">
    <source>
        <dbReference type="ARBA" id="ARBA00023316"/>
    </source>
</evidence>
<evidence type="ECO:0000256" key="7">
    <source>
        <dbReference type="HAMAP-Rule" id="MF_00208"/>
    </source>
</evidence>
<dbReference type="GO" id="GO:0005524">
    <property type="term" value="F:ATP binding"/>
    <property type="evidence" value="ECO:0007669"/>
    <property type="project" value="UniProtKB-UniRule"/>
</dbReference>
<comment type="pathway">
    <text evidence="7 8">Cell wall biogenesis; peptidoglycan biosynthesis.</text>
</comment>
<dbReference type="NCBIfam" id="NF001126">
    <property type="entry name" value="PRK00139.1-4"/>
    <property type="match status" value="1"/>
</dbReference>
<feature type="binding site" evidence="7">
    <location>
        <position position="403"/>
    </location>
    <ligand>
        <name>meso-2,6-diaminopimelate</name>
        <dbReference type="ChEBI" id="CHEBI:57791"/>
    </ligand>
</feature>
<evidence type="ECO:0000256" key="1">
    <source>
        <dbReference type="ARBA" id="ARBA00005898"/>
    </source>
</evidence>
<proteinExistence type="inferred from homology"/>
<dbReference type="InterPro" id="IPR000713">
    <property type="entry name" value="Mur_ligase_N"/>
</dbReference>
<evidence type="ECO:0000259" key="9">
    <source>
        <dbReference type="Pfam" id="PF01225"/>
    </source>
</evidence>
<keyword evidence="7 12" id="KW-0436">Ligase</keyword>
<dbReference type="Pfam" id="PF08245">
    <property type="entry name" value="Mur_ligase_M"/>
    <property type="match status" value="1"/>
</dbReference>
<dbReference type="InterPro" id="IPR036565">
    <property type="entry name" value="Mur-like_cat_sf"/>
</dbReference>
<keyword evidence="5 7" id="KW-0131">Cell cycle</keyword>
<dbReference type="PANTHER" id="PTHR23135:SF4">
    <property type="entry name" value="UDP-N-ACETYLMURAMOYL-L-ALANYL-D-GLUTAMATE--2,6-DIAMINOPIMELATE LIGASE MURE HOMOLOG, CHLOROPLASTIC"/>
    <property type="match status" value="1"/>
</dbReference>
<evidence type="ECO:0000256" key="5">
    <source>
        <dbReference type="ARBA" id="ARBA00023306"/>
    </source>
</evidence>
<keyword evidence="13" id="KW-1185">Reference proteome</keyword>
<evidence type="ECO:0000313" key="12">
    <source>
        <dbReference type="EMBL" id="SFK39429.1"/>
    </source>
</evidence>
<evidence type="ECO:0000256" key="2">
    <source>
        <dbReference type="ARBA" id="ARBA00022618"/>
    </source>
</evidence>
<gene>
    <name evidence="7" type="primary">murE</name>
    <name evidence="12" type="ORF">SAMN05216302_1005110</name>
</gene>
<evidence type="ECO:0000259" key="11">
    <source>
        <dbReference type="Pfam" id="PF08245"/>
    </source>
</evidence>
<evidence type="ECO:0000259" key="10">
    <source>
        <dbReference type="Pfam" id="PF02875"/>
    </source>
</evidence>
<evidence type="ECO:0000256" key="3">
    <source>
        <dbReference type="ARBA" id="ARBA00022960"/>
    </source>
</evidence>
<dbReference type="GO" id="GO:0005737">
    <property type="term" value="C:cytoplasm"/>
    <property type="evidence" value="ECO:0007669"/>
    <property type="project" value="UniProtKB-SubCell"/>
</dbReference>
<evidence type="ECO:0000313" key="13">
    <source>
        <dbReference type="Proteomes" id="UP000199533"/>
    </source>
</evidence>
<keyword evidence="7" id="KW-0547">Nucleotide-binding</keyword>
<dbReference type="STRING" id="52441.SAMN05216302_1005110"/>
<dbReference type="GO" id="GO:0071555">
    <property type="term" value="P:cell wall organization"/>
    <property type="evidence" value="ECO:0007669"/>
    <property type="project" value="UniProtKB-KW"/>
</dbReference>
<dbReference type="InterPro" id="IPR013221">
    <property type="entry name" value="Mur_ligase_cen"/>
</dbReference>
<dbReference type="InterPro" id="IPR005761">
    <property type="entry name" value="UDP-N-AcMur-Glu-dNH2Pim_ligase"/>
</dbReference>
<feature type="binding site" evidence="7">
    <location>
        <begin position="111"/>
        <end position="117"/>
    </location>
    <ligand>
        <name>ATP</name>
        <dbReference type="ChEBI" id="CHEBI:30616"/>
    </ligand>
</feature>
<evidence type="ECO:0000256" key="8">
    <source>
        <dbReference type="RuleBase" id="RU004135"/>
    </source>
</evidence>
<evidence type="ECO:0000256" key="4">
    <source>
        <dbReference type="ARBA" id="ARBA00022984"/>
    </source>
</evidence>
<comment type="catalytic activity">
    <reaction evidence="7">
        <text>UDP-N-acetyl-alpha-D-muramoyl-L-alanyl-D-glutamate + meso-2,6-diaminopimelate + ATP = UDP-N-acetyl-alpha-D-muramoyl-L-alanyl-gamma-D-glutamyl-meso-2,6-diaminopimelate + ADP + phosphate + H(+)</text>
        <dbReference type="Rhea" id="RHEA:23676"/>
        <dbReference type="ChEBI" id="CHEBI:15378"/>
        <dbReference type="ChEBI" id="CHEBI:30616"/>
        <dbReference type="ChEBI" id="CHEBI:43474"/>
        <dbReference type="ChEBI" id="CHEBI:57791"/>
        <dbReference type="ChEBI" id="CHEBI:83900"/>
        <dbReference type="ChEBI" id="CHEBI:83905"/>
        <dbReference type="ChEBI" id="CHEBI:456216"/>
        <dbReference type="EC" id="6.3.2.13"/>
    </reaction>
</comment>
<comment type="function">
    <text evidence="7">Catalyzes the addition of meso-diaminopimelic acid to the nucleotide precursor UDP-N-acetylmuramoyl-L-alanyl-D-glutamate (UMAG) in the biosynthesis of bacterial cell-wall peptidoglycan.</text>
</comment>
<dbReference type="GO" id="GO:0008360">
    <property type="term" value="P:regulation of cell shape"/>
    <property type="evidence" value="ECO:0007669"/>
    <property type="project" value="UniProtKB-KW"/>
</dbReference>
<name>A0A1I3Z791_9PROT</name>
<keyword evidence="7" id="KW-0460">Magnesium</keyword>
<feature type="short sequence motif" description="Meso-diaminopimelate recognition motif" evidence="7">
    <location>
        <begin position="427"/>
        <end position="430"/>
    </location>
</feature>
<dbReference type="Pfam" id="PF01225">
    <property type="entry name" value="Mur_ligase"/>
    <property type="match status" value="1"/>
</dbReference>
<keyword evidence="7" id="KW-0067">ATP-binding</keyword>